<dbReference type="InterPro" id="IPR047871">
    <property type="entry name" value="K_chnl_Slo-like"/>
</dbReference>
<keyword evidence="2" id="KW-0813">Transport</keyword>
<feature type="transmembrane region" description="Helical" evidence="12">
    <location>
        <begin position="306"/>
        <end position="324"/>
    </location>
</feature>
<keyword evidence="15" id="KW-1185">Reference proteome</keyword>
<gene>
    <name evidence="14" type="ORF">AB6A40_001262</name>
</gene>
<dbReference type="Proteomes" id="UP001608902">
    <property type="component" value="Unassembled WGS sequence"/>
</dbReference>
<keyword evidence="9 12" id="KW-0472">Membrane</keyword>
<evidence type="ECO:0000256" key="7">
    <source>
        <dbReference type="ARBA" id="ARBA00022989"/>
    </source>
</evidence>
<accession>A0ABD6E3X7</accession>
<evidence type="ECO:0000256" key="10">
    <source>
        <dbReference type="ARBA" id="ARBA00023303"/>
    </source>
</evidence>
<evidence type="ECO:0000313" key="14">
    <source>
        <dbReference type="EMBL" id="MFH4974553.1"/>
    </source>
</evidence>
<evidence type="ECO:0000256" key="6">
    <source>
        <dbReference type="ARBA" id="ARBA00022958"/>
    </source>
</evidence>
<keyword evidence="10" id="KW-0407">Ion channel</keyword>
<dbReference type="GO" id="GO:0005267">
    <property type="term" value="F:potassium channel activity"/>
    <property type="evidence" value="ECO:0007669"/>
    <property type="project" value="UniProtKB-KW"/>
</dbReference>
<evidence type="ECO:0000256" key="4">
    <source>
        <dbReference type="ARBA" id="ARBA00022692"/>
    </source>
</evidence>
<organism evidence="14 15">
    <name type="scientific">Gnathostoma spinigerum</name>
    <dbReference type="NCBI Taxonomy" id="75299"/>
    <lineage>
        <taxon>Eukaryota</taxon>
        <taxon>Metazoa</taxon>
        <taxon>Ecdysozoa</taxon>
        <taxon>Nematoda</taxon>
        <taxon>Chromadorea</taxon>
        <taxon>Rhabditida</taxon>
        <taxon>Spirurina</taxon>
        <taxon>Gnathostomatomorpha</taxon>
        <taxon>Gnathostomatoidea</taxon>
        <taxon>Gnathostomatidae</taxon>
        <taxon>Gnathostoma</taxon>
    </lineage>
</organism>
<dbReference type="Pfam" id="PF07885">
    <property type="entry name" value="Ion_trans_2"/>
    <property type="match status" value="1"/>
</dbReference>
<dbReference type="PANTHER" id="PTHR10027:SF10">
    <property type="entry name" value="SLOWPOKE 2, ISOFORM D"/>
    <property type="match status" value="1"/>
</dbReference>
<keyword evidence="3" id="KW-0633">Potassium transport</keyword>
<evidence type="ECO:0000256" key="1">
    <source>
        <dbReference type="ARBA" id="ARBA00004141"/>
    </source>
</evidence>
<feature type="transmembrane region" description="Helical" evidence="12">
    <location>
        <begin position="248"/>
        <end position="269"/>
    </location>
</feature>
<proteinExistence type="predicted"/>
<keyword evidence="8" id="KW-0406">Ion transport</keyword>
<feature type="region of interest" description="Disordered" evidence="11">
    <location>
        <begin position="51"/>
        <end position="73"/>
    </location>
</feature>
<dbReference type="EMBL" id="JBGFUD010000453">
    <property type="protein sequence ID" value="MFH4974553.1"/>
    <property type="molecule type" value="Genomic_DNA"/>
</dbReference>
<dbReference type="InterPro" id="IPR013099">
    <property type="entry name" value="K_chnl_dom"/>
</dbReference>
<dbReference type="FunFam" id="1.10.287.70:FF:000058">
    <property type="entry name" value="Potassium sodium-activated channel subfamily T member 2"/>
    <property type="match status" value="1"/>
</dbReference>
<feature type="transmembrane region" description="Helical" evidence="12">
    <location>
        <begin position="281"/>
        <end position="300"/>
    </location>
</feature>
<comment type="caution">
    <text evidence="14">The sequence shown here is derived from an EMBL/GenBank/DDBJ whole genome shotgun (WGS) entry which is preliminary data.</text>
</comment>
<evidence type="ECO:0000256" key="11">
    <source>
        <dbReference type="SAM" id="MobiDB-lite"/>
    </source>
</evidence>
<feature type="transmembrane region" description="Helical" evidence="12">
    <location>
        <begin position="155"/>
        <end position="180"/>
    </location>
</feature>
<evidence type="ECO:0000256" key="2">
    <source>
        <dbReference type="ARBA" id="ARBA00022448"/>
    </source>
</evidence>
<evidence type="ECO:0000256" key="5">
    <source>
        <dbReference type="ARBA" id="ARBA00022826"/>
    </source>
</evidence>
<feature type="transmembrane region" description="Helical" evidence="12">
    <location>
        <begin position="187"/>
        <end position="208"/>
    </location>
</feature>
<evidence type="ECO:0000256" key="12">
    <source>
        <dbReference type="SAM" id="Phobius"/>
    </source>
</evidence>
<name>A0ABD6E3X7_9BILA</name>
<keyword evidence="6" id="KW-0630">Potassium</keyword>
<dbReference type="SUPFAM" id="SSF81324">
    <property type="entry name" value="Voltage-gated potassium channels"/>
    <property type="match status" value="1"/>
</dbReference>
<feature type="region of interest" description="Disordered" evidence="11">
    <location>
        <begin position="1"/>
        <end position="36"/>
    </location>
</feature>
<protein>
    <recommendedName>
        <fullName evidence="13">Potassium channel domain-containing protein</fullName>
    </recommendedName>
</protein>
<dbReference type="GO" id="GO:0016020">
    <property type="term" value="C:membrane"/>
    <property type="evidence" value="ECO:0007669"/>
    <property type="project" value="UniProtKB-SubCell"/>
</dbReference>
<dbReference type="Gene3D" id="1.10.287.70">
    <property type="match status" value="1"/>
</dbReference>
<evidence type="ECO:0000259" key="13">
    <source>
        <dbReference type="Pfam" id="PF07885"/>
    </source>
</evidence>
<dbReference type="AlphaFoldDB" id="A0ABD6E3X7"/>
<sequence length="343" mass="39427">MDENTDRTPIINVINESSSFDADDDESTGYDGYVTPDELITNYSQPNLLSRSSFQRQSQTSSSSKLSDHPPFDSARMQYGSEQDFRTRLQNYFLENQKSSLRIRSFHFFIKVLSCVLYCVRVVNDNGRIPESVNKPHYGPEDVKYAYLIWVDRSFYLWACQVIVAVISMIENVVIFYLSYKGSAFRVLLNINFLLELLTSAPLVVTIFKPEWRELYVPIFLNCWLAMNALQEILSDLNRVSQVGQSALFRQMIVLFSVLICLIFTGACGMEHLQRAGQRHFDLFTSLYFVMVTFSTVGYGDLYPDTWMSRLYVISLICIAFGILPSQVRHCSQILAVHRNATN</sequence>
<keyword evidence="7 12" id="KW-1133">Transmembrane helix</keyword>
<keyword evidence="5" id="KW-0631">Potassium channel</keyword>
<evidence type="ECO:0000256" key="9">
    <source>
        <dbReference type="ARBA" id="ARBA00023136"/>
    </source>
</evidence>
<dbReference type="PANTHER" id="PTHR10027">
    <property type="entry name" value="CALCIUM-ACTIVATED POTASSIUM CHANNEL ALPHA CHAIN"/>
    <property type="match status" value="1"/>
</dbReference>
<evidence type="ECO:0000256" key="3">
    <source>
        <dbReference type="ARBA" id="ARBA00022538"/>
    </source>
</evidence>
<comment type="subcellular location">
    <subcellularLocation>
        <location evidence="1">Membrane</location>
        <topology evidence="1">Multi-pass membrane protein</topology>
    </subcellularLocation>
</comment>
<evidence type="ECO:0000256" key="8">
    <source>
        <dbReference type="ARBA" id="ARBA00023065"/>
    </source>
</evidence>
<keyword evidence="4 12" id="KW-0812">Transmembrane</keyword>
<feature type="compositionally biased region" description="Low complexity" evidence="11">
    <location>
        <begin position="51"/>
        <end position="65"/>
    </location>
</feature>
<evidence type="ECO:0000313" key="15">
    <source>
        <dbReference type="Proteomes" id="UP001608902"/>
    </source>
</evidence>
<feature type="domain" description="Potassium channel" evidence="13">
    <location>
        <begin position="261"/>
        <end position="326"/>
    </location>
</feature>
<reference evidence="14 15" key="1">
    <citation type="submission" date="2024-08" db="EMBL/GenBank/DDBJ databases">
        <title>Gnathostoma spinigerum genome.</title>
        <authorList>
            <person name="Gonzalez-Bertolin B."/>
            <person name="Monzon S."/>
            <person name="Zaballos A."/>
            <person name="Jimenez P."/>
            <person name="Dekumyoy P."/>
            <person name="Varona S."/>
            <person name="Cuesta I."/>
            <person name="Sumanam S."/>
            <person name="Adisakwattana P."/>
            <person name="Gasser R.B."/>
            <person name="Hernandez-Gonzalez A."/>
            <person name="Young N.D."/>
            <person name="Perteguer M.J."/>
        </authorList>
    </citation>
    <scope>NUCLEOTIDE SEQUENCE [LARGE SCALE GENOMIC DNA]</scope>
    <source>
        <strain evidence="14">AL3</strain>
        <tissue evidence="14">Liver</tissue>
    </source>
</reference>